<feature type="compositionally biased region" description="Basic and acidic residues" evidence="7">
    <location>
        <begin position="88"/>
        <end position="98"/>
    </location>
</feature>
<evidence type="ECO:0000256" key="3">
    <source>
        <dbReference type="ARBA" id="ARBA00023015"/>
    </source>
</evidence>
<dbReference type="GO" id="GO:0000981">
    <property type="term" value="F:DNA-binding transcription factor activity, RNA polymerase II-specific"/>
    <property type="evidence" value="ECO:0007669"/>
    <property type="project" value="InterPro"/>
</dbReference>
<dbReference type="OrthoDB" id="4158087at2759"/>
<feature type="domain" description="C2H2-type" evidence="9">
    <location>
        <begin position="5"/>
        <end position="33"/>
    </location>
</feature>
<dbReference type="SMART" id="SM00066">
    <property type="entry name" value="GAL4"/>
    <property type="match status" value="1"/>
</dbReference>
<dbReference type="InterPro" id="IPR001138">
    <property type="entry name" value="Zn2Cys6_DnaBD"/>
</dbReference>
<keyword evidence="2" id="KW-0862">Zinc</keyword>
<evidence type="ECO:0000256" key="5">
    <source>
        <dbReference type="ARBA" id="ARBA00023242"/>
    </source>
</evidence>
<protein>
    <recommendedName>
        <fullName evidence="12">Zn(2)-C6 fungal-type domain-containing protein</fullName>
    </recommendedName>
</protein>
<keyword evidence="4" id="KW-0804">Transcription</keyword>
<gene>
    <name evidence="10" type="ORF">BU26DRAFT_89082</name>
</gene>
<evidence type="ECO:0000256" key="1">
    <source>
        <dbReference type="ARBA" id="ARBA00022723"/>
    </source>
</evidence>
<evidence type="ECO:0000256" key="2">
    <source>
        <dbReference type="ARBA" id="ARBA00022833"/>
    </source>
</evidence>
<dbReference type="PANTHER" id="PTHR47660:SF3">
    <property type="entry name" value="FINGER DOMAIN PROTEIN, PUTATIVE (AFU_ORTHOLOGUE AFUA_4G03310)-RELATED"/>
    <property type="match status" value="1"/>
</dbReference>
<evidence type="ECO:0000259" key="8">
    <source>
        <dbReference type="PROSITE" id="PS50048"/>
    </source>
</evidence>
<keyword evidence="5" id="KW-0539">Nucleus</keyword>
<dbReference type="InterPro" id="IPR036864">
    <property type="entry name" value="Zn2-C6_fun-type_DNA-bd_sf"/>
</dbReference>
<evidence type="ECO:0000256" key="6">
    <source>
        <dbReference type="PROSITE-ProRule" id="PRU00042"/>
    </source>
</evidence>
<reference evidence="10" key="1">
    <citation type="journal article" date="2020" name="Stud. Mycol.">
        <title>101 Dothideomycetes genomes: a test case for predicting lifestyles and emergence of pathogens.</title>
        <authorList>
            <person name="Haridas S."/>
            <person name="Albert R."/>
            <person name="Binder M."/>
            <person name="Bloem J."/>
            <person name="Labutti K."/>
            <person name="Salamov A."/>
            <person name="Andreopoulos B."/>
            <person name="Baker S."/>
            <person name="Barry K."/>
            <person name="Bills G."/>
            <person name="Bluhm B."/>
            <person name="Cannon C."/>
            <person name="Castanera R."/>
            <person name="Culley D."/>
            <person name="Daum C."/>
            <person name="Ezra D."/>
            <person name="Gonzalez J."/>
            <person name="Henrissat B."/>
            <person name="Kuo A."/>
            <person name="Liang C."/>
            <person name="Lipzen A."/>
            <person name="Lutzoni F."/>
            <person name="Magnuson J."/>
            <person name="Mondo S."/>
            <person name="Nolan M."/>
            <person name="Ohm R."/>
            <person name="Pangilinan J."/>
            <person name="Park H.-J."/>
            <person name="Ramirez L."/>
            <person name="Alfaro M."/>
            <person name="Sun H."/>
            <person name="Tritt A."/>
            <person name="Yoshinaga Y."/>
            <person name="Zwiers L.-H."/>
            <person name="Turgeon B."/>
            <person name="Goodwin S."/>
            <person name="Spatafora J."/>
            <person name="Crous P."/>
            <person name="Grigoriev I."/>
        </authorList>
    </citation>
    <scope>NUCLEOTIDE SEQUENCE</scope>
    <source>
        <strain evidence="10">CBS 122368</strain>
    </source>
</reference>
<evidence type="ECO:0000259" key="9">
    <source>
        <dbReference type="PROSITE" id="PS50157"/>
    </source>
</evidence>
<dbReference type="Gene3D" id="4.10.240.10">
    <property type="entry name" value="Zn(2)-C6 fungal-type DNA-binding domain"/>
    <property type="match status" value="1"/>
</dbReference>
<feature type="domain" description="Zn(2)-C6 fungal-type" evidence="8">
    <location>
        <begin position="39"/>
        <end position="69"/>
    </location>
</feature>
<dbReference type="PROSITE" id="PS50157">
    <property type="entry name" value="ZINC_FINGER_C2H2_2"/>
    <property type="match status" value="1"/>
</dbReference>
<evidence type="ECO:0000313" key="10">
    <source>
        <dbReference type="EMBL" id="KAF2244906.1"/>
    </source>
</evidence>
<dbReference type="InterPro" id="IPR013087">
    <property type="entry name" value="Znf_C2H2_type"/>
</dbReference>
<dbReference type="Proteomes" id="UP000800094">
    <property type="component" value="Unassembled WGS sequence"/>
</dbReference>
<dbReference type="InterPro" id="IPR036236">
    <property type="entry name" value="Znf_C2H2_sf"/>
</dbReference>
<dbReference type="SUPFAM" id="SSF57701">
    <property type="entry name" value="Zn2/Cys6 DNA-binding domain"/>
    <property type="match status" value="1"/>
</dbReference>
<name>A0A6A6I3R1_9PLEO</name>
<dbReference type="PROSITE" id="PS50048">
    <property type="entry name" value="ZN2_CY6_FUNGAL_2"/>
    <property type="match status" value="1"/>
</dbReference>
<evidence type="ECO:0008006" key="12">
    <source>
        <dbReference type="Google" id="ProtNLM"/>
    </source>
</evidence>
<dbReference type="Pfam" id="PF00172">
    <property type="entry name" value="Zn_clus"/>
    <property type="match status" value="1"/>
</dbReference>
<dbReference type="GeneID" id="54589776"/>
<sequence>MDSRLKCHICKKIFTQKSSLVRHSKRCTPGPAPSLRQKSCRQCTSSKTKCDLRRPKCSRCELRDTPCEYVVPMTRGVPVHAPDEETDRVEPNEREHDSTNLALVANIASIGLPRVPPSLIRYACSPCYPGLYLRPPAP</sequence>
<organism evidence="10 11">
    <name type="scientific">Trematosphaeria pertusa</name>
    <dbReference type="NCBI Taxonomy" id="390896"/>
    <lineage>
        <taxon>Eukaryota</taxon>
        <taxon>Fungi</taxon>
        <taxon>Dikarya</taxon>
        <taxon>Ascomycota</taxon>
        <taxon>Pezizomycotina</taxon>
        <taxon>Dothideomycetes</taxon>
        <taxon>Pleosporomycetidae</taxon>
        <taxon>Pleosporales</taxon>
        <taxon>Massarineae</taxon>
        <taxon>Trematosphaeriaceae</taxon>
        <taxon>Trematosphaeria</taxon>
    </lineage>
</organism>
<keyword evidence="1" id="KW-0479">Metal-binding</keyword>
<feature type="region of interest" description="Disordered" evidence="7">
    <location>
        <begin position="78"/>
        <end position="98"/>
    </location>
</feature>
<dbReference type="PROSITE" id="PS00463">
    <property type="entry name" value="ZN2_CY6_FUNGAL_1"/>
    <property type="match status" value="1"/>
</dbReference>
<keyword evidence="3" id="KW-0805">Transcription regulation</keyword>
<evidence type="ECO:0000256" key="4">
    <source>
        <dbReference type="ARBA" id="ARBA00023163"/>
    </source>
</evidence>
<keyword evidence="11" id="KW-1185">Reference proteome</keyword>
<dbReference type="GO" id="GO:0008270">
    <property type="term" value="F:zinc ion binding"/>
    <property type="evidence" value="ECO:0007669"/>
    <property type="project" value="UniProtKB-KW"/>
</dbReference>
<evidence type="ECO:0000313" key="11">
    <source>
        <dbReference type="Proteomes" id="UP000800094"/>
    </source>
</evidence>
<evidence type="ECO:0000256" key="7">
    <source>
        <dbReference type="SAM" id="MobiDB-lite"/>
    </source>
</evidence>
<proteinExistence type="predicted"/>
<dbReference type="EMBL" id="ML987202">
    <property type="protein sequence ID" value="KAF2244906.1"/>
    <property type="molecule type" value="Genomic_DNA"/>
</dbReference>
<keyword evidence="6" id="KW-0863">Zinc-finger</keyword>
<dbReference type="CDD" id="cd00067">
    <property type="entry name" value="GAL4"/>
    <property type="match status" value="1"/>
</dbReference>
<dbReference type="PANTHER" id="PTHR47660">
    <property type="entry name" value="TRANSCRIPTION FACTOR WITH C2H2 AND ZN(2)-CYS(6) DNA BINDING DOMAIN (EUROFUNG)-RELATED-RELATED"/>
    <property type="match status" value="1"/>
</dbReference>
<accession>A0A6A6I3R1</accession>
<dbReference type="SUPFAM" id="SSF57667">
    <property type="entry name" value="beta-beta-alpha zinc fingers"/>
    <property type="match status" value="1"/>
</dbReference>
<dbReference type="RefSeq" id="XP_033679910.1">
    <property type="nucleotide sequence ID" value="XM_033836446.1"/>
</dbReference>
<dbReference type="AlphaFoldDB" id="A0A6A6I3R1"/>